<evidence type="ECO:0000313" key="2">
    <source>
        <dbReference type="EMBL" id="EFP12997.1"/>
    </source>
</evidence>
<dbReference type="CDD" id="cd14733">
    <property type="entry name" value="BACK"/>
    <property type="match status" value="1"/>
</dbReference>
<evidence type="ECO:0000259" key="1">
    <source>
        <dbReference type="PROSITE" id="PS50097"/>
    </source>
</evidence>
<sequence length="286" mass="33189">MTIVYRSSTQEIHSGTNVSERSIKNGIKCVWSGTMDNYSCYIDFKWEFDWSDLKSQGLDELTGHITVSSEYNHFTATKIDVKITENNQEITKQVGGYYVFDDVFYEYSLIPHYKNSSYNEMFAPSDQNDTILIVDGKKLHVSKAFLSYHSEYFRALFSSNFKEGQMDEIPIGDVSFEDFALLLSTFHPNPDFVTDATVEKLLEMARRFLIPFAIKVTEHYLINWSNIDNEKMLWLADEYGMSTLLEKCIRKITTVENAKKLKKSEDYDQLSDKTKAKVFDRLLDSI</sequence>
<dbReference type="PANTHER" id="PTHR22744">
    <property type="entry name" value="HELIX LOOP HELIX PROTEIN 21-RELATED"/>
    <property type="match status" value="1"/>
</dbReference>
<accession>E3MZN7</accession>
<protein>
    <recommendedName>
        <fullName evidence="1">BTB domain-containing protein</fullName>
    </recommendedName>
</protein>
<dbReference type="HOGENOM" id="CLU_036654_0_1_1"/>
<dbReference type="Gene3D" id="3.30.710.10">
    <property type="entry name" value="Potassium Channel Kv1.1, Chain A"/>
    <property type="match status" value="1"/>
</dbReference>
<dbReference type="AlphaFoldDB" id="E3MZN7"/>
<dbReference type="Pfam" id="PF00651">
    <property type="entry name" value="BTB"/>
    <property type="match status" value="1"/>
</dbReference>
<dbReference type="InterPro" id="IPR000210">
    <property type="entry name" value="BTB/POZ_dom"/>
</dbReference>
<dbReference type="FunCoup" id="E3MZN7">
    <property type="interactions" value="27"/>
</dbReference>
<dbReference type="eggNOG" id="ENOG502RFNH">
    <property type="taxonomic scope" value="Eukaryota"/>
</dbReference>
<reference evidence="2" key="1">
    <citation type="submission" date="2007-07" db="EMBL/GenBank/DDBJ databases">
        <title>PCAP assembly of the Caenorhabditis remanei genome.</title>
        <authorList>
            <consortium name="The Caenorhabditis remanei Sequencing Consortium"/>
            <person name="Wilson R.K."/>
        </authorList>
    </citation>
    <scope>NUCLEOTIDE SEQUENCE [LARGE SCALE GENOMIC DNA]</scope>
    <source>
        <strain evidence="2">PB4641</strain>
    </source>
</reference>
<organism evidence="3">
    <name type="scientific">Caenorhabditis remanei</name>
    <name type="common">Caenorhabditis vulgaris</name>
    <dbReference type="NCBI Taxonomy" id="31234"/>
    <lineage>
        <taxon>Eukaryota</taxon>
        <taxon>Metazoa</taxon>
        <taxon>Ecdysozoa</taxon>
        <taxon>Nematoda</taxon>
        <taxon>Chromadorea</taxon>
        <taxon>Rhabditida</taxon>
        <taxon>Rhabditina</taxon>
        <taxon>Rhabditomorpha</taxon>
        <taxon>Rhabditoidea</taxon>
        <taxon>Rhabditidae</taxon>
        <taxon>Peloderinae</taxon>
        <taxon>Caenorhabditis</taxon>
    </lineage>
</organism>
<dbReference type="SMART" id="SM00225">
    <property type="entry name" value="BTB"/>
    <property type="match status" value="1"/>
</dbReference>
<dbReference type="PANTHER" id="PTHR22744:SF14">
    <property type="entry name" value="BTB DOMAIN-CONTAINING PROTEIN-RELATED"/>
    <property type="match status" value="1"/>
</dbReference>
<dbReference type="EMBL" id="DS268501">
    <property type="protein sequence ID" value="EFP12997.1"/>
    <property type="molecule type" value="Genomic_DNA"/>
</dbReference>
<evidence type="ECO:0000313" key="3">
    <source>
        <dbReference type="Proteomes" id="UP000008281"/>
    </source>
</evidence>
<dbReference type="Proteomes" id="UP000008281">
    <property type="component" value="Unassembled WGS sequence"/>
</dbReference>
<proteinExistence type="predicted"/>
<feature type="domain" description="BTB" evidence="1">
    <location>
        <begin position="128"/>
        <end position="195"/>
    </location>
</feature>
<dbReference type="STRING" id="31234.E3MZN7"/>
<name>E3MZN7_CAERE</name>
<dbReference type="CDD" id="cd01165">
    <property type="entry name" value="BTB_POZ"/>
    <property type="match status" value="1"/>
</dbReference>
<dbReference type="SUPFAM" id="SSF54695">
    <property type="entry name" value="POZ domain"/>
    <property type="match status" value="1"/>
</dbReference>
<dbReference type="InParanoid" id="E3MZN7"/>
<dbReference type="PROSITE" id="PS50097">
    <property type="entry name" value="BTB"/>
    <property type="match status" value="1"/>
</dbReference>
<dbReference type="InterPro" id="IPR011333">
    <property type="entry name" value="SKP1/BTB/POZ_sf"/>
</dbReference>
<keyword evidence="3" id="KW-1185">Reference proteome</keyword>
<gene>
    <name evidence="2" type="ORF">CRE_06872</name>
</gene>